<comment type="similarity">
    <text evidence="12">Belongs to the helicase family. PriA subfamily.</text>
</comment>
<sequence>MELYAEIIINSEAIEIDRPFTYKVKEDMADKIQIGHRVRVSFGSIKGYLQGYVIGLSTEFNGNYKLKSINKILDEEPILRREDILTIDFLRERTLCKYIDAIRLLVPTGITRGVKEKKKTVITLGRELDSTFKEKESYKELYSFIKNNEGLTKSEIKNKGFSTYILNNSIKNGFLKTEEETVYRYNDRIYEKDEEKVLTEEQKNALDIIENTNKKGILLHGVTGSGKTEIYMNLVRKTLDSGKEAIILVPEISLTPQMIERFKSRFGKEVGLYHSRLSEGERFDEWNRVRDGKCKLIIGARSALFLPMNNLGLIIVDEEHESSYKSETNPKYQTREVCEYLSYMYDCKYILGSATPSIESYADALVDKLQLVELKNRVHEKKLPQMNIVDMREELKVKNLSMFSRKLYKEIKLALENKKQIILFLNRKGYSTFISCRSCGYVFKCPKCDISMVYHKEGYLTCNYCGMVKKEVKTCPKCSSKYVKFFGAGTEKVESEVKRYFKEARILRMDRDTTKNKGSYEEIYNSFKKGEADILIGTQMITKGHDFKNVHLVGIMAADMSANIPDYRAGERTFQLITQVAGRAGRGEERGVVVVQTYNPENSYIQYAKDGNYKKMFKEELTIRKLMNYPPFGRIVYIKGISKDEEKLNVFMKKLYLEIKKENLENIDILGPSKCIIGKVRDFFRYQIIIKGKIGYKEILNLKENLYKLNKSVYNDIRISIDINPNNLL</sequence>
<feature type="binding site" evidence="12">
    <location>
        <position position="465"/>
    </location>
    <ligand>
        <name>Zn(2+)</name>
        <dbReference type="ChEBI" id="CHEBI:29105"/>
        <label>2</label>
    </ligand>
</feature>
<protein>
    <recommendedName>
        <fullName evidence="12">Replication restart protein PriA</fullName>
    </recommendedName>
    <alternativeName>
        <fullName evidence="12">ATP-dependent DNA helicase PriA</fullName>
        <ecNumber evidence="12">5.6.2.4</ecNumber>
    </alternativeName>
    <alternativeName>
        <fullName evidence="12">DNA 3'-5' helicase PriA</fullName>
    </alternativeName>
</protein>
<dbReference type="GO" id="GO:0008270">
    <property type="term" value="F:zinc ion binding"/>
    <property type="evidence" value="ECO:0007669"/>
    <property type="project" value="UniProtKB-UniRule"/>
</dbReference>
<dbReference type="SUPFAM" id="SSF52540">
    <property type="entry name" value="P-loop containing nucleoside triphosphate hydrolases"/>
    <property type="match status" value="1"/>
</dbReference>
<organism evidence="15 16">
    <name type="scientific">Clostridium thermobutyricum DSM 4928</name>
    <dbReference type="NCBI Taxonomy" id="1121339"/>
    <lineage>
        <taxon>Bacteria</taxon>
        <taxon>Bacillati</taxon>
        <taxon>Bacillota</taxon>
        <taxon>Clostridia</taxon>
        <taxon>Eubacteriales</taxon>
        <taxon>Clostridiaceae</taxon>
        <taxon>Clostridium</taxon>
    </lineage>
</organism>
<dbReference type="PROSITE" id="PS51194">
    <property type="entry name" value="HELICASE_CTER"/>
    <property type="match status" value="1"/>
</dbReference>
<dbReference type="GO" id="GO:0016887">
    <property type="term" value="F:ATP hydrolysis activity"/>
    <property type="evidence" value="ECO:0007669"/>
    <property type="project" value="RHEA"/>
</dbReference>
<dbReference type="InterPro" id="IPR042115">
    <property type="entry name" value="PriA_3primeBD_sf"/>
</dbReference>
<dbReference type="CDD" id="cd17929">
    <property type="entry name" value="DEXHc_priA"/>
    <property type="match status" value="1"/>
</dbReference>
<dbReference type="Pfam" id="PF18074">
    <property type="entry name" value="PriA_C"/>
    <property type="match status" value="1"/>
</dbReference>
<dbReference type="InterPro" id="IPR014001">
    <property type="entry name" value="Helicase_ATP-bd"/>
</dbReference>
<dbReference type="Pfam" id="PF17764">
    <property type="entry name" value="PriA_3primeBD"/>
    <property type="match status" value="1"/>
</dbReference>
<dbReference type="NCBIfam" id="NF004066">
    <property type="entry name" value="PRK05580.1-3"/>
    <property type="match status" value="1"/>
</dbReference>
<dbReference type="OrthoDB" id="9759544at2"/>
<feature type="binding site" evidence="12">
    <location>
        <position position="445"/>
    </location>
    <ligand>
        <name>Zn(2+)</name>
        <dbReference type="ChEBI" id="CHEBI:29105"/>
        <label>2</label>
    </ligand>
</feature>
<evidence type="ECO:0000256" key="4">
    <source>
        <dbReference type="ARBA" id="ARBA00022741"/>
    </source>
</evidence>
<comment type="function">
    <text evidence="12">Initiates the restart of stalled replication forks, which reloads the replicative helicase on sites other than the origin of replication. Recognizes and binds to abandoned replication forks and remodels them to uncover a helicase loading site. Promotes assembly of the primosome at these replication forks.</text>
</comment>
<dbReference type="GO" id="GO:1990077">
    <property type="term" value="C:primosome complex"/>
    <property type="evidence" value="ECO:0007669"/>
    <property type="project" value="UniProtKB-UniRule"/>
</dbReference>
<dbReference type="InterPro" id="IPR001650">
    <property type="entry name" value="Helicase_C-like"/>
</dbReference>
<dbReference type="AlphaFoldDB" id="A0A1V4SZB8"/>
<feature type="binding site" evidence="12">
    <location>
        <position position="475"/>
    </location>
    <ligand>
        <name>Zn(2+)</name>
        <dbReference type="ChEBI" id="CHEBI:29105"/>
        <label>1</label>
    </ligand>
</feature>
<gene>
    <name evidence="12 15" type="primary">priA</name>
    <name evidence="15" type="ORF">CLTHE_00700</name>
</gene>
<evidence type="ECO:0000256" key="11">
    <source>
        <dbReference type="ARBA" id="ARBA00048988"/>
    </source>
</evidence>
<dbReference type="GO" id="GO:0006270">
    <property type="term" value="P:DNA replication initiation"/>
    <property type="evidence" value="ECO:0007669"/>
    <property type="project" value="TreeGrafter"/>
</dbReference>
<keyword evidence="2 12" id="KW-0235">DNA replication</keyword>
<evidence type="ECO:0000313" key="15">
    <source>
        <dbReference type="EMBL" id="OPX51282.1"/>
    </source>
</evidence>
<dbReference type="CDD" id="cd18804">
    <property type="entry name" value="SF2_C_priA"/>
    <property type="match status" value="1"/>
</dbReference>
<keyword evidence="7 12" id="KW-0862">Zinc</keyword>
<dbReference type="InterPro" id="IPR040498">
    <property type="entry name" value="PriA_CRR"/>
</dbReference>
<evidence type="ECO:0000256" key="12">
    <source>
        <dbReference type="HAMAP-Rule" id="MF_00983"/>
    </source>
</evidence>
<keyword evidence="4 12" id="KW-0547">Nucleotide-binding</keyword>
<reference evidence="15 16" key="1">
    <citation type="submission" date="2016-02" db="EMBL/GenBank/DDBJ databases">
        <title>Genome sequence of Clostridium thermobutyricum DSM 4928.</title>
        <authorList>
            <person name="Poehlein A."/>
            <person name="Daniel R."/>
        </authorList>
    </citation>
    <scope>NUCLEOTIDE SEQUENCE [LARGE SCALE GENOMIC DNA]</scope>
    <source>
        <strain evidence="15 16">DSM 4928</strain>
    </source>
</reference>
<accession>A0A1V4SZB8</accession>
<evidence type="ECO:0000256" key="9">
    <source>
        <dbReference type="ARBA" id="ARBA00023125"/>
    </source>
</evidence>
<dbReference type="NCBIfam" id="TIGR00595">
    <property type="entry name" value="priA"/>
    <property type="match status" value="1"/>
</dbReference>
<keyword evidence="1 12" id="KW-0639">Primosome</keyword>
<dbReference type="GO" id="GO:0005524">
    <property type="term" value="F:ATP binding"/>
    <property type="evidence" value="ECO:0007669"/>
    <property type="project" value="UniProtKB-UniRule"/>
</dbReference>
<keyword evidence="8 12" id="KW-0067">ATP-binding</keyword>
<evidence type="ECO:0000256" key="1">
    <source>
        <dbReference type="ARBA" id="ARBA00022515"/>
    </source>
</evidence>
<dbReference type="HAMAP" id="MF_00983">
    <property type="entry name" value="PriA"/>
    <property type="match status" value="1"/>
</dbReference>
<comment type="cofactor">
    <cofactor evidence="12">
        <name>Zn(2+)</name>
        <dbReference type="ChEBI" id="CHEBI:29105"/>
    </cofactor>
    <text evidence="12">Binds 2 zinc ions per subunit.</text>
</comment>
<dbReference type="Pfam" id="PF00271">
    <property type="entry name" value="Helicase_C"/>
    <property type="match status" value="1"/>
</dbReference>
<feature type="binding site" evidence="12">
    <location>
        <position position="462"/>
    </location>
    <ligand>
        <name>Zn(2+)</name>
        <dbReference type="ChEBI" id="CHEBI:29105"/>
        <label>2</label>
    </ligand>
</feature>
<dbReference type="GO" id="GO:0003677">
    <property type="term" value="F:DNA binding"/>
    <property type="evidence" value="ECO:0007669"/>
    <property type="project" value="UniProtKB-UniRule"/>
</dbReference>
<dbReference type="InterPro" id="IPR005259">
    <property type="entry name" value="PriA"/>
</dbReference>
<name>A0A1V4SZB8_9CLOT</name>
<dbReference type="GO" id="GO:0006302">
    <property type="term" value="P:double-strand break repair"/>
    <property type="evidence" value="ECO:0007669"/>
    <property type="project" value="InterPro"/>
</dbReference>
<dbReference type="RefSeq" id="WP_080021506.1">
    <property type="nucleotide sequence ID" value="NZ_LTAY01000006.1"/>
</dbReference>
<dbReference type="SMART" id="SM00487">
    <property type="entry name" value="DEXDc"/>
    <property type="match status" value="1"/>
</dbReference>
<dbReference type="GO" id="GO:0006269">
    <property type="term" value="P:DNA replication, synthesis of primer"/>
    <property type="evidence" value="ECO:0007669"/>
    <property type="project" value="UniProtKB-KW"/>
</dbReference>
<dbReference type="Pfam" id="PF18319">
    <property type="entry name" value="Zn_ribbon_PriA"/>
    <property type="match status" value="1"/>
</dbReference>
<dbReference type="GO" id="GO:0043138">
    <property type="term" value="F:3'-5' DNA helicase activity"/>
    <property type="evidence" value="ECO:0007669"/>
    <property type="project" value="UniProtKB-EC"/>
</dbReference>
<comment type="subunit">
    <text evidence="12">Component of the replication restart primosome.</text>
</comment>
<dbReference type="EC" id="5.6.2.4" evidence="12"/>
<feature type="binding site" evidence="12">
    <location>
        <position position="439"/>
    </location>
    <ligand>
        <name>Zn(2+)</name>
        <dbReference type="ChEBI" id="CHEBI:29105"/>
        <label>1</label>
    </ligand>
</feature>
<feature type="binding site" evidence="12">
    <location>
        <position position="478"/>
    </location>
    <ligand>
        <name>Zn(2+)</name>
        <dbReference type="ChEBI" id="CHEBI:29105"/>
        <label>1</label>
    </ligand>
</feature>
<evidence type="ECO:0000256" key="7">
    <source>
        <dbReference type="ARBA" id="ARBA00022833"/>
    </source>
</evidence>
<keyword evidence="5 12" id="KW-0378">Hydrolase</keyword>
<dbReference type="InterPro" id="IPR027417">
    <property type="entry name" value="P-loop_NTPase"/>
</dbReference>
<dbReference type="SMART" id="SM00490">
    <property type="entry name" value="HELICc"/>
    <property type="match status" value="1"/>
</dbReference>
<comment type="catalytic activity">
    <reaction evidence="11 12">
        <text>ATP + H2O = ADP + phosphate + H(+)</text>
        <dbReference type="Rhea" id="RHEA:13065"/>
        <dbReference type="ChEBI" id="CHEBI:15377"/>
        <dbReference type="ChEBI" id="CHEBI:15378"/>
        <dbReference type="ChEBI" id="CHEBI:30616"/>
        <dbReference type="ChEBI" id="CHEBI:43474"/>
        <dbReference type="ChEBI" id="CHEBI:456216"/>
        <dbReference type="EC" id="5.6.2.4"/>
    </reaction>
</comment>
<evidence type="ECO:0000256" key="2">
    <source>
        <dbReference type="ARBA" id="ARBA00022705"/>
    </source>
</evidence>
<evidence type="ECO:0000256" key="8">
    <source>
        <dbReference type="ARBA" id="ARBA00022840"/>
    </source>
</evidence>
<dbReference type="GO" id="GO:0006310">
    <property type="term" value="P:DNA recombination"/>
    <property type="evidence" value="ECO:0007669"/>
    <property type="project" value="InterPro"/>
</dbReference>
<evidence type="ECO:0000256" key="6">
    <source>
        <dbReference type="ARBA" id="ARBA00022806"/>
    </source>
</evidence>
<feature type="binding site" evidence="12">
    <location>
        <position position="448"/>
    </location>
    <ligand>
        <name>Zn(2+)</name>
        <dbReference type="ChEBI" id="CHEBI:29105"/>
        <label>2</label>
    </ligand>
</feature>
<dbReference type="InterPro" id="IPR041222">
    <property type="entry name" value="PriA_3primeBD"/>
</dbReference>
<feature type="domain" description="Helicase C-terminal" evidence="14">
    <location>
        <begin position="467"/>
        <end position="627"/>
    </location>
</feature>
<keyword evidence="10 12" id="KW-0413">Isomerase</keyword>
<dbReference type="Proteomes" id="UP000191448">
    <property type="component" value="Unassembled WGS sequence"/>
</dbReference>
<keyword evidence="3 12" id="KW-0479">Metal-binding</keyword>
<keyword evidence="6 12" id="KW-0347">Helicase</keyword>
<dbReference type="Pfam" id="PF00270">
    <property type="entry name" value="DEAD"/>
    <property type="match status" value="1"/>
</dbReference>
<keyword evidence="9 12" id="KW-0238">DNA-binding</keyword>
<comment type="catalytic activity">
    <reaction evidence="12">
        <text>Couples ATP hydrolysis with the unwinding of duplex DNA by translocating in the 3'-5' direction.</text>
        <dbReference type="EC" id="5.6.2.4"/>
    </reaction>
</comment>
<dbReference type="PROSITE" id="PS51192">
    <property type="entry name" value="HELICASE_ATP_BIND_1"/>
    <property type="match status" value="1"/>
</dbReference>
<dbReference type="FunFam" id="3.40.50.300:FF:000489">
    <property type="entry name" value="Primosome assembly protein PriA"/>
    <property type="match status" value="1"/>
</dbReference>
<feature type="domain" description="Helicase ATP-binding" evidence="13">
    <location>
        <begin position="208"/>
        <end position="374"/>
    </location>
</feature>
<dbReference type="PANTHER" id="PTHR30580:SF0">
    <property type="entry name" value="PRIMOSOMAL PROTEIN N"/>
    <property type="match status" value="1"/>
</dbReference>
<dbReference type="Gene3D" id="3.40.1440.60">
    <property type="entry name" value="PriA, 3(prime) DNA-binding domain"/>
    <property type="match status" value="1"/>
</dbReference>
<evidence type="ECO:0000256" key="3">
    <source>
        <dbReference type="ARBA" id="ARBA00022723"/>
    </source>
</evidence>
<evidence type="ECO:0000259" key="14">
    <source>
        <dbReference type="PROSITE" id="PS51194"/>
    </source>
</evidence>
<dbReference type="InterPro" id="IPR041236">
    <property type="entry name" value="PriA_C"/>
</dbReference>
<evidence type="ECO:0000313" key="16">
    <source>
        <dbReference type="Proteomes" id="UP000191448"/>
    </source>
</evidence>
<proteinExistence type="inferred from homology"/>
<dbReference type="PANTHER" id="PTHR30580">
    <property type="entry name" value="PRIMOSOMAL PROTEIN N"/>
    <property type="match status" value="1"/>
</dbReference>
<comment type="caution">
    <text evidence="15">The sequence shown here is derived from an EMBL/GenBank/DDBJ whole genome shotgun (WGS) entry which is preliminary data.</text>
</comment>
<evidence type="ECO:0000256" key="5">
    <source>
        <dbReference type="ARBA" id="ARBA00022801"/>
    </source>
</evidence>
<dbReference type="EMBL" id="LTAY01000006">
    <property type="protein sequence ID" value="OPX51282.1"/>
    <property type="molecule type" value="Genomic_DNA"/>
</dbReference>
<evidence type="ECO:0000256" key="10">
    <source>
        <dbReference type="ARBA" id="ARBA00023235"/>
    </source>
</evidence>
<dbReference type="InterPro" id="IPR011545">
    <property type="entry name" value="DEAD/DEAH_box_helicase_dom"/>
</dbReference>
<feature type="binding site" evidence="12">
    <location>
        <position position="436"/>
    </location>
    <ligand>
        <name>Zn(2+)</name>
        <dbReference type="ChEBI" id="CHEBI:29105"/>
        <label>1</label>
    </ligand>
</feature>
<dbReference type="Gene3D" id="3.40.50.300">
    <property type="entry name" value="P-loop containing nucleotide triphosphate hydrolases"/>
    <property type="match status" value="2"/>
</dbReference>
<evidence type="ECO:0000259" key="13">
    <source>
        <dbReference type="PROSITE" id="PS51192"/>
    </source>
</evidence>